<evidence type="ECO:0000313" key="2">
    <source>
        <dbReference type="EMBL" id="GAA5124632.1"/>
    </source>
</evidence>
<organism evidence="2 3">
    <name type="scientific">Pseudonocardia adelaidensis</name>
    <dbReference type="NCBI Taxonomy" id="648754"/>
    <lineage>
        <taxon>Bacteria</taxon>
        <taxon>Bacillati</taxon>
        <taxon>Actinomycetota</taxon>
        <taxon>Actinomycetes</taxon>
        <taxon>Pseudonocardiales</taxon>
        <taxon>Pseudonocardiaceae</taxon>
        <taxon>Pseudonocardia</taxon>
    </lineage>
</organism>
<protein>
    <submittedName>
        <fullName evidence="2">Uncharacterized protein</fullName>
    </submittedName>
</protein>
<proteinExistence type="predicted"/>
<dbReference type="EMBL" id="BAABJO010000013">
    <property type="protein sequence ID" value="GAA5124632.1"/>
    <property type="molecule type" value="Genomic_DNA"/>
</dbReference>
<comment type="caution">
    <text evidence="2">The sequence shown here is derived from an EMBL/GenBank/DDBJ whole genome shotgun (WGS) entry which is preliminary data.</text>
</comment>
<evidence type="ECO:0000256" key="1">
    <source>
        <dbReference type="SAM" id="MobiDB-lite"/>
    </source>
</evidence>
<evidence type="ECO:0000313" key="3">
    <source>
        <dbReference type="Proteomes" id="UP001500804"/>
    </source>
</evidence>
<keyword evidence="3" id="KW-1185">Reference proteome</keyword>
<sequence length="137" mass="14290">MVIVRFPPRLVLAASAIGMIAASSGAVLLMPGNNEAAAVPLPQITSGTNQQQAPAPAEPVVAAGPAITGAQIADLALAPARDRAAALAEEQARAEAEETRTRAERRADDGDRWDELRDEIRDACDDGRIRGPICRSG</sequence>
<name>A0ABP9NNZ5_9PSEU</name>
<dbReference type="Proteomes" id="UP001500804">
    <property type="component" value="Unassembled WGS sequence"/>
</dbReference>
<gene>
    <name evidence="2" type="ORF">GCM10023320_37980</name>
</gene>
<reference evidence="3" key="1">
    <citation type="journal article" date="2019" name="Int. J. Syst. Evol. Microbiol.">
        <title>The Global Catalogue of Microorganisms (GCM) 10K type strain sequencing project: providing services to taxonomists for standard genome sequencing and annotation.</title>
        <authorList>
            <consortium name="The Broad Institute Genomics Platform"/>
            <consortium name="The Broad Institute Genome Sequencing Center for Infectious Disease"/>
            <person name="Wu L."/>
            <person name="Ma J."/>
        </authorList>
    </citation>
    <scope>NUCLEOTIDE SEQUENCE [LARGE SCALE GENOMIC DNA]</scope>
    <source>
        <strain evidence="3">JCM 18302</strain>
    </source>
</reference>
<feature type="region of interest" description="Disordered" evidence="1">
    <location>
        <begin position="88"/>
        <end position="117"/>
    </location>
</feature>
<accession>A0ABP9NNZ5</accession>